<reference evidence="1" key="2">
    <citation type="submission" date="2022-06" db="UniProtKB">
        <authorList>
            <consortium name="EnsemblMetazoa"/>
        </authorList>
    </citation>
    <scope>IDENTIFICATION</scope>
    <source>
        <strain evidence="1">DF5081</strain>
    </source>
</reference>
<protein>
    <submittedName>
        <fullName evidence="1">Uncharacterized protein</fullName>
    </submittedName>
</protein>
<name>A0A8R1I7T8_CAEJA</name>
<proteinExistence type="predicted"/>
<dbReference type="Gene3D" id="3.30.420.10">
    <property type="entry name" value="Ribonuclease H-like superfamily/Ribonuclease H"/>
    <property type="match status" value="1"/>
</dbReference>
<keyword evidence="2" id="KW-1185">Reference proteome</keyword>
<evidence type="ECO:0000313" key="2">
    <source>
        <dbReference type="Proteomes" id="UP000005237"/>
    </source>
</evidence>
<reference evidence="2" key="1">
    <citation type="submission" date="2010-08" db="EMBL/GenBank/DDBJ databases">
        <authorList>
            <consortium name="Caenorhabditis japonica Sequencing Consortium"/>
            <person name="Wilson R.K."/>
        </authorList>
    </citation>
    <scope>NUCLEOTIDE SEQUENCE [LARGE SCALE GENOMIC DNA]</scope>
    <source>
        <strain evidence="2">DF5081</strain>
    </source>
</reference>
<dbReference type="AlphaFoldDB" id="A0A8R1I7T8"/>
<dbReference type="EnsemblMetazoa" id="CJA25232.1">
    <property type="protein sequence ID" value="CJA25232.1"/>
    <property type="gene ID" value="WBGene00180804"/>
</dbReference>
<accession>A0A8R1I7T8</accession>
<evidence type="ECO:0000313" key="1">
    <source>
        <dbReference type="EnsemblMetazoa" id="CJA25232.1"/>
    </source>
</evidence>
<dbReference type="GO" id="GO:0003676">
    <property type="term" value="F:nucleic acid binding"/>
    <property type="evidence" value="ECO:0007669"/>
    <property type="project" value="InterPro"/>
</dbReference>
<sequence>MIFSDQKKLNSDGPNGYKLYWNDLRKDRLFFSKCNFVGGSVMVWGECSVAGLVTLAFTSCRMDSTEYQSIFQNHILPFKDRFSRRRFTFKQDSARIQVSRSTMDLFKSKKVDVLSWPACSPEAVFMNVYCVNRFT</sequence>
<organism evidence="1 2">
    <name type="scientific">Caenorhabditis japonica</name>
    <dbReference type="NCBI Taxonomy" id="281687"/>
    <lineage>
        <taxon>Eukaryota</taxon>
        <taxon>Metazoa</taxon>
        <taxon>Ecdysozoa</taxon>
        <taxon>Nematoda</taxon>
        <taxon>Chromadorea</taxon>
        <taxon>Rhabditida</taxon>
        <taxon>Rhabditina</taxon>
        <taxon>Rhabditomorpha</taxon>
        <taxon>Rhabditoidea</taxon>
        <taxon>Rhabditidae</taxon>
        <taxon>Peloderinae</taxon>
        <taxon>Caenorhabditis</taxon>
    </lineage>
</organism>
<dbReference type="Proteomes" id="UP000005237">
    <property type="component" value="Unassembled WGS sequence"/>
</dbReference>
<dbReference type="InterPro" id="IPR036397">
    <property type="entry name" value="RNaseH_sf"/>
</dbReference>